<keyword evidence="2" id="KW-1185">Reference proteome</keyword>
<proteinExistence type="predicted"/>
<sequence>MLGQIKGLLHLPGKETVVRFGAGISRVAGMNGSSGIYRKTTRQVSCKINDEVAILDLDRAIYFGLQGVGVHIWDALEQPKSVADLCSSVMAEFDVSESVCKADIEKILASLEAEGLVEATLQEDRR</sequence>
<dbReference type="InterPro" id="IPR008792">
    <property type="entry name" value="PQQD"/>
</dbReference>
<dbReference type="RefSeq" id="WP_230552800.1">
    <property type="nucleotide sequence ID" value="NZ_JAJISD010000010.1"/>
</dbReference>
<gene>
    <name evidence="1" type="ORF">LJ725_21110</name>
</gene>
<evidence type="ECO:0000313" key="1">
    <source>
        <dbReference type="EMBL" id="MCC8431481.1"/>
    </source>
</evidence>
<evidence type="ECO:0000313" key="2">
    <source>
        <dbReference type="Proteomes" id="UP001198862"/>
    </source>
</evidence>
<dbReference type="EMBL" id="JAJISD010000010">
    <property type="protein sequence ID" value="MCC8431481.1"/>
    <property type="molecule type" value="Genomic_DNA"/>
</dbReference>
<organism evidence="1 2">
    <name type="scientific">Reyranella aquatilis</name>
    <dbReference type="NCBI Taxonomy" id="2035356"/>
    <lineage>
        <taxon>Bacteria</taxon>
        <taxon>Pseudomonadati</taxon>
        <taxon>Pseudomonadota</taxon>
        <taxon>Alphaproteobacteria</taxon>
        <taxon>Hyphomicrobiales</taxon>
        <taxon>Reyranellaceae</taxon>
        <taxon>Reyranella</taxon>
    </lineage>
</organism>
<protein>
    <submittedName>
        <fullName evidence="1">PqqD family protein</fullName>
    </submittedName>
</protein>
<name>A0ABS8KZH5_9HYPH</name>
<dbReference type="Pfam" id="PF05402">
    <property type="entry name" value="PqqD"/>
    <property type="match status" value="1"/>
</dbReference>
<reference evidence="1 2" key="1">
    <citation type="submission" date="2021-11" db="EMBL/GenBank/DDBJ databases">
        <authorList>
            <person name="Lee D.-H."/>
            <person name="Kim S.-B."/>
        </authorList>
    </citation>
    <scope>NUCLEOTIDE SEQUENCE [LARGE SCALE GENOMIC DNA]</scope>
    <source>
        <strain evidence="1 2">KCTC 52223</strain>
    </source>
</reference>
<dbReference type="Proteomes" id="UP001198862">
    <property type="component" value="Unassembled WGS sequence"/>
</dbReference>
<comment type="caution">
    <text evidence="1">The sequence shown here is derived from an EMBL/GenBank/DDBJ whole genome shotgun (WGS) entry which is preliminary data.</text>
</comment>
<dbReference type="Gene3D" id="1.10.10.1150">
    <property type="entry name" value="Coenzyme PQQ synthesis protein D (PqqD)"/>
    <property type="match status" value="1"/>
</dbReference>
<dbReference type="InterPro" id="IPR041881">
    <property type="entry name" value="PqqD_sf"/>
</dbReference>
<accession>A0ABS8KZH5</accession>